<evidence type="ECO:0000259" key="8">
    <source>
        <dbReference type="Pfam" id="PF13473"/>
    </source>
</evidence>
<keyword evidence="5" id="KW-0186">Copper</keyword>
<feature type="binding site" evidence="5">
    <location>
        <position position="135"/>
    </location>
    <ligand>
        <name>Cu cation</name>
        <dbReference type="ChEBI" id="CHEBI:23378"/>
    </ligand>
</feature>
<feature type="domain" description="EfeO-type cupredoxin-like" evidence="8">
    <location>
        <begin position="103"/>
        <end position="181"/>
    </location>
</feature>
<name>A0A918ZS96_9ACTN</name>
<evidence type="ECO:0000256" key="3">
    <source>
        <dbReference type="ARBA" id="ARBA00022764"/>
    </source>
</evidence>
<evidence type="ECO:0000256" key="5">
    <source>
        <dbReference type="PIRSR" id="PIRSR602386-1"/>
    </source>
</evidence>
<evidence type="ECO:0000256" key="1">
    <source>
        <dbReference type="ARBA" id="ARBA00004418"/>
    </source>
</evidence>
<dbReference type="PROSITE" id="PS51257">
    <property type="entry name" value="PROKAR_LIPOPROTEIN"/>
    <property type="match status" value="1"/>
</dbReference>
<keyword evidence="7" id="KW-0732">Signal</keyword>
<dbReference type="RefSeq" id="WP_229903443.1">
    <property type="nucleotide sequence ID" value="NZ_BNBC01000008.1"/>
</dbReference>
<dbReference type="GO" id="GO:0009055">
    <property type="term" value="F:electron transfer activity"/>
    <property type="evidence" value="ECO:0007669"/>
    <property type="project" value="InterPro"/>
</dbReference>
<dbReference type="AlphaFoldDB" id="A0A918ZS96"/>
<comment type="caution">
    <text evidence="9">The sequence shown here is derived from an EMBL/GenBank/DDBJ whole genome shotgun (WGS) entry which is preliminary data.</text>
</comment>
<dbReference type="SUPFAM" id="SSF49503">
    <property type="entry name" value="Cupredoxins"/>
    <property type="match status" value="1"/>
</dbReference>
<dbReference type="Pfam" id="PF13473">
    <property type="entry name" value="Cupredoxin_1"/>
    <property type="match status" value="1"/>
</dbReference>
<dbReference type="GO" id="GO:0005507">
    <property type="term" value="F:copper ion binding"/>
    <property type="evidence" value="ECO:0007669"/>
    <property type="project" value="InterPro"/>
</dbReference>
<keyword evidence="10" id="KW-1185">Reference proteome</keyword>
<keyword evidence="5" id="KW-0479">Metal-binding</keyword>
<gene>
    <name evidence="9" type="ORF">GCM10014715_22460</name>
</gene>
<protein>
    <recommendedName>
        <fullName evidence="8">EfeO-type cupredoxin-like domain-containing protein</fullName>
    </recommendedName>
</protein>
<dbReference type="InterPro" id="IPR008972">
    <property type="entry name" value="Cupredoxin"/>
</dbReference>
<dbReference type="PANTHER" id="PTHR36507">
    <property type="entry name" value="BLL1555 PROTEIN"/>
    <property type="match status" value="1"/>
</dbReference>
<comment type="cofactor">
    <cofactor evidence="5">
        <name>Cu cation</name>
        <dbReference type="ChEBI" id="CHEBI:23378"/>
    </cofactor>
    <text evidence="5">Binds 1 copper ion per subunit.</text>
</comment>
<keyword evidence="2" id="KW-0813">Transport</keyword>
<dbReference type="InterPro" id="IPR052721">
    <property type="entry name" value="ET_Amicyanin"/>
</dbReference>
<feature type="signal peptide" evidence="7">
    <location>
        <begin position="1"/>
        <end position="26"/>
    </location>
</feature>
<keyword evidence="4" id="KW-0249">Electron transport</keyword>
<sequence length="185" mass="18692">MHLNLRPPGRRSRVAATLAGAAVATAGALGLLSACGHSDSSPSGAGALTPGQGQHQTAGMPGDTGQNVQGGTGGSHPSDSPMPHMTMSMSPGKGSSTAPVSGHTVAIKNFAFSPATLKVTAGTTVTWTNEDTDAHTVTSTSSGGPLHSAALATHDTYRYTFTKPGTYAYLCTIHPFMTATVEVTR</sequence>
<dbReference type="PRINTS" id="PR00155">
    <property type="entry name" value="AMICYANIN"/>
</dbReference>
<feature type="compositionally biased region" description="Low complexity" evidence="6">
    <location>
        <begin position="75"/>
        <end position="91"/>
    </location>
</feature>
<evidence type="ECO:0000256" key="7">
    <source>
        <dbReference type="SAM" id="SignalP"/>
    </source>
</evidence>
<dbReference type="EMBL" id="BNBC01000008">
    <property type="protein sequence ID" value="GHE68292.1"/>
    <property type="molecule type" value="Genomic_DNA"/>
</dbReference>
<evidence type="ECO:0000313" key="10">
    <source>
        <dbReference type="Proteomes" id="UP000641386"/>
    </source>
</evidence>
<feature type="binding site" evidence="5">
    <location>
        <position position="174"/>
    </location>
    <ligand>
        <name>Cu cation</name>
        <dbReference type="ChEBI" id="CHEBI:23378"/>
    </ligand>
</feature>
<accession>A0A918ZS96</accession>
<comment type="subcellular location">
    <subcellularLocation>
        <location evidence="1">Periplasm</location>
    </subcellularLocation>
</comment>
<evidence type="ECO:0000256" key="6">
    <source>
        <dbReference type="SAM" id="MobiDB-lite"/>
    </source>
</evidence>
<keyword evidence="3" id="KW-0574">Periplasm</keyword>
<feature type="chain" id="PRO_5039367534" description="EfeO-type cupredoxin-like domain-containing protein" evidence="7">
    <location>
        <begin position="27"/>
        <end position="185"/>
    </location>
</feature>
<feature type="region of interest" description="Disordered" evidence="6">
    <location>
        <begin position="35"/>
        <end position="100"/>
    </location>
</feature>
<organism evidence="9 10">
    <name type="scientific">Streptomyces spiralis</name>
    <dbReference type="NCBI Taxonomy" id="66376"/>
    <lineage>
        <taxon>Bacteria</taxon>
        <taxon>Bacillati</taxon>
        <taxon>Actinomycetota</taxon>
        <taxon>Actinomycetes</taxon>
        <taxon>Kitasatosporales</taxon>
        <taxon>Streptomycetaceae</taxon>
        <taxon>Streptomyces</taxon>
    </lineage>
</organism>
<evidence type="ECO:0000256" key="2">
    <source>
        <dbReference type="ARBA" id="ARBA00022448"/>
    </source>
</evidence>
<reference evidence="9" key="1">
    <citation type="journal article" date="2014" name="Int. J. Syst. Evol. Microbiol.">
        <title>Complete genome sequence of Corynebacterium casei LMG S-19264T (=DSM 44701T), isolated from a smear-ripened cheese.</title>
        <authorList>
            <consortium name="US DOE Joint Genome Institute (JGI-PGF)"/>
            <person name="Walter F."/>
            <person name="Albersmeier A."/>
            <person name="Kalinowski J."/>
            <person name="Ruckert C."/>
        </authorList>
    </citation>
    <scope>NUCLEOTIDE SEQUENCE</scope>
    <source>
        <strain evidence="9">JCM 3302</strain>
    </source>
</reference>
<evidence type="ECO:0000256" key="4">
    <source>
        <dbReference type="ARBA" id="ARBA00022982"/>
    </source>
</evidence>
<evidence type="ECO:0000313" key="9">
    <source>
        <dbReference type="EMBL" id="GHE68292.1"/>
    </source>
</evidence>
<proteinExistence type="predicted"/>
<dbReference type="InterPro" id="IPR035668">
    <property type="entry name" value="Amicyanin"/>
</dbReference>
<dbReference type="GO" id="GO:0042597">
    <property type="term" value="C:periplasmic space"/>
    <property type="evidence" value="ECO:0007669"/>
    <property type="project" value="UniProtKB-SubCell"/>
</dbReference>
<dbReference type="PANTHER" id="PTHR36507:SF1">
    <property type="entry name" value="BLL1555 PROTEIN"/>
    <property type="match status" value="1"/>
</dbReference>
<dbReference type="CDD" id="cd13921">
    <property type="entry name" value="Amicyanin"/>
    <property type="match status" value="1"/>
</dbReference>
<dbReference type="InterPro" id="IPR002386">
    <property type="entry name" value="Amicyanin/Pseudoazurin"/>
</dbReference>
<dbReference type="Gene3D" id="2.60.40.420">
    <property type="entry name" value="Cupredoxins - blue copper proteins"/>
    <property type="match status" value="1"/>
</dbReference>
<feature type="binding site" evidence="5">
    <location>
        <position position="177"/>
    </location>
    <ligand>
        <name>Cu cation</name>
        <dbReference type="ChEBI" id="CHEBI:23378"/>
    </ligand>
</feature>
<dbReference type="InterPro" id="IPR028096">
    <property type="entry name" value="EfeO_Cupredoxin"/>
</dbReference>
<feature type="binding site" evidence="5">
    <location>
        <position position="171"/>
    </location>
    <ligand>
        <name>Cu cation</name>
        <dbReference type="ChEBI" id="CHEBI:23378"/>
    </ligand>
</feature>
<dbReference type="Proteomes" id="UP000641386">
    <property type="component" value="Unassembled WGS sequence"/>
</dbReference>
<reference evidence="9" key="2">
    <citation type="submission" date="2020-09" db="EMBL/GenBank/DDBJ databases">
        <authorList>
            <person name="Sun Q."/>
            <person name="Ohkuma M."/>
        </authorList>
    </citation>
    <scope>NUCLEOTIDE SEQUENCE</scope>
    <source>
        <strain evidence="9">JCM 3302</strain>
    </source>
</reference>